<reference evidence="2" key="1">
    <citation type="submission" date="2020-07" db="EMBL/GenBank/DDBJ databases">
        <authorList>
            <person name="Lin J."/>
        </authorList>
    </citation>
    <scope>NUCLEOTIDE SEQUENCE</scope>
</reference>
<dbReference type="AlphaFoldDB" id="A0A6V7PD21"/>
<gene>
    <name evidence="2" type="ORF">CB5_LOCUS11854</name>
</gene>
<accession>A0A6V7PD21</accession>
<dbReference type="EMBL" id="LR862147">
    <property type="protein sequence ID" value="CAD1828643.1"/>
    <property type="molecule type" value="Genomic_DNA"/>
</dbReference>
<evidence type="ECO:0000256" key="1">
    <source>
        <dbReference type="SAM" id="MobiDB-lite"/>
    </source>
</evidence>
<proteinExistence type="predicted"/>
<protein>
    <submittedName>
        <fullName evidence="2">Uncharacterized protein</fullName>
    </submittedName>
</protein>
<name>A0A6V7PD21_ANACO</name>
<evidence type="ECO:0000313" key="2">
    <source>
        <dbReference type="EMBL" id="CAD1828643.1"/>
    </source>
</evidence>
<sequence length="147" mass="16544">MASQPRRAPGRRFQTANPPDPSGETKAQRLKEEEIDGAWEEGGVWRGMLPLLGLHVANEYYRLGRKPPVTAGLILANTLIYLRPGLSSQDPPHGRPGLLQPPPHPQVRRHEALLLISFLSHGRIPPGLQYDVFAMERHPTRNFYGQY</sequence>
<organism evidence="2">
    <name type="scientific">Ananas comosus var. bracteatus</name>
    <name type="common">red pineapple</name>
    <dbReference type="NCBI Taxonomy" id="296719"/>
    <lineage>
        <taxon>Eukaryota</taxon>
        <taxon>Viridiplantae</taxon>
        <taxon>Streptophyta</taxon>
        <taxon>Embryophyta</taxon>
        <taxon>Tracheophyta</taxon>
        <taxon>Spermatophyta</taxon>
        <taxon>Magnoliopsida</taxon>
        <taxon>Liliopsida</taxon>
        <taxon>Poales</taxon>
        <taxon>Bromeliaceae</taxon>
        <taxon>Bromelioideae</taxon>
        <taxon>Ananas</taxon>
    </lineage>
</organism>
<feature type="region of interest" description="Disordered" evidence="1">
    <location>
        <begin position="1"/>
        <end position="29"/>
    </location>
</feature>